<keyword evidence="17" id="KW-0966">Cell projection</keyword>
<dbReference type="NCBIfam" id="TIGR03818">
    <property type="entry name" value="MotA1"/>
    <property type="match status" value="1"/>
</dbReference>
<dbReference type="Pfam" id="PF20560">
    <property type="entry name" value="MotA_N"/>
    <property type="match status" value="1"/>
</dbReference>
<feature type="transmembrane region" description="Helical" evidence="14">
    <location>
        <begin position="171"/>
        <end position="191"/>
    </location>
</feature>
<name>A0A0Q2MD05_VIBFU</name>
<feature type="domain" description="Motility protein A N-terminal" evidence="16">
    <location>
        <begin position="7"/>
        <end position="92"/>
    </location>
</feature>
<dbReference type="FunCoup" id="A0A0Q2MD05">
    <property type="interactions" value="395"/>
</dbReference>
<keyword evidence="9" id="KW-0375">Hydrogen ion transport</keyword>
<keyword evidence="3" id="KW-0813">Transport</keyword>
<dbReference type="EMBL" id="LKHS01000010">
    <property type="protein sequence ID" value="KQH85602.1"/>
    <property type="molecule type" value="Genomic_DNA"/>
</dbReference>
<dbReference type="PROSITE" id="PS01307">
    <property type="entry name" value="MOTA"/>
    <property type="match status" value="1"/>
</dbReference>
<dbReference type="Proteomes" id="UP000051221">
    <property type="component" value="Unassembled WGS sequence"/>
</dbReference>
<evidence type="ECO:0000256" key="7">
    <source>
        <dbReference type="ARBA" id="ARBA00022692"/>
    </source>
</evidence>
<dbReference type="PANTHER" id="PTHR30433">
    <property type="entry name" value="CHEMOTAXIS PROTEIN MOTA"/>
    <property type="match status" value="1"/>
</dbReference>
<evidence type="ECO:0000256" key="2">
    <source>
        <dbReference type="ARBA" id="ARBA00008038"/>
    </source>
</evidence>
<evidence type="ECO:0000256" key="4">
    <source>
        <dbReference type="ARBA" id="ARBA00022475"/>
    </source>
</evidence>
<comment type="similarity">
    <text evidence="2">Belongs to the MotA family.</text>
</comment>
<feature type="coiled-coil region" evidence="13">
    <location>
        <begin position="137"/>
        <end position="164"/>
    </location>
</feature>
<keyword evidence="7 14" id="KW-0812">Transmembrane</keyword>
<dbReference type="InParanoid" id="A0A0Q2MD05"/>
<dbReference type="InterPro" id="IPR046786">
    <property type="entry name" value="MotA_N"/>
</dbReference>
<dbReference type="InterPro" id="IPR047055">
    <property type="entry name" value="MotA-like"/>
</dbReference>
<evidence type="ECO:0000313" key="18">
    <source>
        <dbReference type="Proteomes" id="UP000051221"/>
    </source>
</evidence>
<keyword evidence="5" id="KW-0145">Chemotaxis</keyword>
<evidence type="ECO:0000256" key="11">
    <source>
        <dbReference type="ARBA" id="ARBA00023065"/>
    </source>
</evidence>
<keyword evidence="18" id="KW-1185">Reference proteome</keyword>
<keyword evidence="8" id="KW-0283">Flagellar rotation</keyword>
<dbReference type="GO" id="GO:0005886">
    <property type="term" value="C:plasma membrane"/>
    <property type="evidence" value="ECO:0007669"/>
    <property type="project" value="UniProtKB-SubCell"/>
</dbReference>
<evidence type="ECO:0000313" key="17">
    <source>
        <dbReference type="EMBL" id="KQH85602.1"/>
    </source>
</evidence>
<feature type="domain" description="MotA/TolQ/ExbB proton channel" evidence="15">
    <location>
        <begin position="134"/>
        <end position="236"/>
    </location>
</feature>
<proteinExistence type="inferred from homology"/>
<gene>
    <name evidence="17" type="ORF">AMR76_13965</name>
</gene>
<dbReference type="Pfam" id="PF01618">
    <property type="entry name" value="MotA_ExbB"/>
    <property type="match status" value="1"/>
</dbReference>
<organism evidence="17 18">
    <name type="scientific">Vibrio furnissii</name>
    <dbReference type="NCBI Taxonomy" id="29494"/>
    <lineage>
        <taxon>Bacteria</taxon>
        <taxon>Pseudomonadati</taxon>
        <taxon>Pseudomonadota</taxon>
        <taxon>Gammaproteobacteria</taxon>
        <taxon>Vibrionales</taxon>
        <taxon>Vibrionaceae</taxon>
        <taxon>Vibrio</taxon>
    </lineage>
</organism>
<evidence type="ECO:0000256" key="1">
    <source>
        <dbReference type="ARBA" id="ARBA00004429"/>
    </source>
</evidence>
<feature type="transmembrane region" description="Helical" evidence="14">
    <location>
        <begin position="27"/>
        <end position="48"/>
    </location>
</feature>
<evidence type="ECO:0000256" key="12">
    <source>
        <dbReference type="ARBA" id="ARBA00023136"/>
    </source>
</evidence>
<dbReference type="AlphaFoldDB" id="A0A0Q2MD05"/>
<keyword evidence="12 14" id="KW-0472">Membrane</keyword>
<feature type="transmembrane region" description="Helical" evidence="14">
    <location>
        <begin position="5"/>
        <end position="21"/>
    </location>
</feature>
<dbReference type="GO" id="GO:1902600">
    <property type="term" value="P:proton transmembrane transport"/>
    <property type="evidence" value="ECO:0007669"/>
    <property type="project" value="UniProtKB-KW"/>
</dbReference>
<dbReference type="RefSeq" id="WP_055466403.1">
    <property type="nucleotide sequence ID" value="NZ_LKHS01000010.1"/>
</dbReference>
<dbReference type="PANTHER" id="PTHR30433:SF4">
    <property type="entry name" value="MOTILITY PROTEIN A"/>
    <property type="match status" value="1"/>
</dbReference>
<keyword evidence="11" id="KW-0406">Ion transport</keyword>
<keyword evidence="4" id="KW-1003">Cell membrane</keyword>
<dbReference type="InterPro" id="IPR022522">
    <property type="entry name" value="Flagellar_motor_stator_MotA"/>
</dbReference>
<evidence type="ECO:0000256" key="6">
    <source>
        <dbReference type="ARBA" id="ARBA00022519"/>
    </source>
</evidence>
<evidence type="ECO:0000259" key="16">
    <source>
        <dbReference type="Pfam" id="PF20560"/>
    </source>
</evidence>
<reference evidence="17 18" key="1">
    <citation type="submission" date="2015-08" db="EMBL/GenBank/DDBJ databases">
        <title>Antibacterial properties of a collection of Vibrionaceae strains.</title>
        <authorList>
            <person name="Giubergia S."/>
        </authorList>
    </citation>
    <scope>NUCLEOTIDE SEQUENCE [LARGE SCALE GENOMIC DNA]</scope>
    <source>
        <strain evidence="17 18">S0821</strain>
    </source>
</reference>
<comment type="caution">
    <text evidence="17">The sequence shown here is derived from an EMBL/GenBank/DDBJ whole genome shotgun (WGS) entry which is preliminary data.</text>
</comment>
<protein>
    <submittedName>
        <fullName evidence="17">Flagellar motor stator protein MotA</fullName>
    </submittedName>
</protein>
<evidence type="ECO:0000256" key="10">
    <source>
        <dbReference type="ARBA" id="ARBA00022989"/>
    </source>
</evidence>
<evidence type="ECO:0000256" key="8">
    <source>
        <dbReference type="ARBA" id="ARBA00022779"/>
    </source>
</evidence>
<evidence type="ECO:0000256" key="3">
    <source>
        <dbReference type="ARBA" id="ARBA00022448"/>
    </source>
</evidence>
<keyword evidence="13" id="KW-0175">Coiled coil</keyword>
<feature type="transmembrane region" description="Helical" evidence="14">
    <location>
        <begin position="197"/>
        <end position="220"/>
    </location>
</feature>
<dbReference type="GO" id="GO:0006935">
    <property type="term" value="P:chemotaxis"/>
    <property type="evidence" value="ECO:0007669"/>
    <property type="project" value="UniProtKB-KW"/>
</dbReference>
<keyword evidence="6" id="KW-0997">Cell inner membrane</keyword>
<keyword evidence="17" id="KW-0969">Cilium</keyword>
<accession>A0A0Q2MD05</accession>
<evidence type="ECO:0000256" key="13">
    <source>
        <dbReference type="SAM" id="Coils"/>
    </source>
</evidence>
<evidence type="ECO:0000256" key="9">
    <source>
        <dbReference type="ARBA" id="ARBA00022781"/>
    </source>
</evidence>
<dbReference type="InterPro" id="IPR002898">
    <property type="entry name" value="MotA_ExbB_proton_chnl"/>
</dbReference>
<evidence type="ECO:0000256" key="14">
    <source>
        <dbReference type="SAM" id="Phobius"/>
    </source>
</evidence>
<comment type="subcellular location">
    <subcellularLocation>
        <location evidence="1">Cell inner membrane</location>
        <topology evidence="1">Multi-pass membrane protein</topology>
    </subcellularLocation>
</comment>
<sequence length="285" mass="31406">MKQVVSFVVILIIIAVSFVLHGGRLGALISVAEIAIIFGCAICGMIIASKTATLKLMLQQVKISLSKSTYDRQYYQDLLSLMFELINVAKMQNLKALDAHVENPESSNIFAKYPSITRDENTLKFIVDSFRQIISSKMSAHDVEAALEEEIEKLLEEYKKPSEKMHAMAEAMPGIGILAAVMGIILTMQYLDAEVSVIGQSIAGALVGTFTGIFGCYCLFGPLSQAIQEVAEEQIAPLQCVRCIISAYCQNLSPHMCVNAGRRQIELHHKPTFTELEQVIDSLRS</sequence>
<dbReference type="GO" id="GO:0071978">
    <property type="term" value="P:bacterial-type flagellum-dependent swarming motility"/>
    <property type="evidence" value="ECO:0007669"/>
    <property type="project" value="InterPro"/>
</dbReference>
<evidence type="ECO:0000256" key="5">
    <source>
        <dbReference type="ARBA" id="ARBA00022500"/>
    </source>
</evidence>
<dbReference type="InterPro" id="IPR000540">
    <property type="entry name" value="Flag_MotA_CS"/>
</dbReference>
<keyword evidence="10 14" id="KW-1133">Transmembrane helix</keyword>
<evidence type="ECO:0000259" key="15">
    <source>
        <dbReference type="Pfam" id="PF01618"/>
    </source>
</evidence>
<keyword evidence="17" id="KW-0282">Flagellum</keyword>